<organism evidence="6 7">
    <name type="scientific">Rhodoferax aquaticus</name>
    <dbReference type="NCBI Taxonomy" id="2527691"/>
    <lineage>
        <taxon>Bacteria</taxon>
        <taxon>Pseudomonadati</taxon>
        <taxon>Pseudomonadota</taxon>
        <taxon>Betaproteobacteria</taxon>
        <taxon>Burkholderiales</taxon>
        <taxon>Comamonadaceae</taxon>
        <taxon>Rhodoferax</taxon>
    </lineage>
</organism>
<sequence length="183" mass="20025">MSLALTNPQTLDDLLLFRLSRLLATAGSHIIRLCEGELGITWREWRLIASLAPQQPMQPSALAARTQLDRARTSRSITSLVAKGLVLRNSVQGDQRLALVHLSAQGMQLYERFFPVVTQLNAQLLQALTAEQCASLDQALTLAQTQAEKLLAQGGQPKANRRAGARTRRPSAGAQSPPVWPEK</sequence>
<keyword evidence="3" id="KW-0804">Transcription</keyword>
<dbReference type="EMBL" id="CP036282">
    <property type="protein sequence ID" value="QDL54643.1"/>
    <property type="molecule type" value="Genomic_DNA"/>
</dbReference>
<evidence type="ECO:0000256" key="2">
    <source>
        <dbReference type="ARBA" id="ARBA00023125"/>
    </source>
</evidence>
<dbReference type="SMART" id="SM00347">
    <property type="entry name" value="HTH_MARR"/>
    <property type="match status" value="1"/>
</dbReference>
<feature type="domain" description="HTH marR-type" evidence="5">
    <location>
        <begin position="12"/>
        <end position="145"/>
    </location>
</feature>
<reference evidence="7" key="1">
    <citation type="submission" date="2019-02" db="EMBL/GenBank/DDBJ databases">
        <title>Complete genome sequence of Rhodoferax sp. Gr-4.</title>
        <authorList>
            <person name="Jin L."/>
        </authorList>
    </citation>
    <scope>NUCLEOTIDE SEQUENCE [LARGE SCALE GENOMIC DNA]</scope>
    <source>
        <strain evidence="7">Gr-4</strain>
    </source>
</reference>
<protein>
    <submittedName>
        <fullName evidence="6">MarR family transcriptional regulator</fullName>
    </submittedName>
</protein>
<dbReference type="SUPFAM" id="SSF46785">
    <property type="entry name" value="Winged helix' DNA-binding domain"/>
    <property type="match status" value="1"/>
</dbReference>
<proteinExistence type="predicted"/>
<dbReference type="PANTHER" id="PTHR42756">
    <property type="entry name" value="TRANSCRIPTIONAL REGULATOR, MARR"/>
    <property type="match status" value="1"/>
</dbReference>
<dbReference type="GO" id="GO:0003677">
    <property type="term" value="F:DNA binding"/>
    <property type="evidence" value="ECO:0007669"/>
    <property type="project" value="UniProtKB-KW"/>
</dbReference>
<evidence type="ECO:0000256" key="1">
    <source>
        <dbReference type="ARBA" id="ARBA00023015"/>
    </source>
</evidence>
<keyword evidence="1" id="KW-0805">Transcription regulation</keyword>
<dbReference type="InterPro" id="IPR036390">
    <property type="entry name" value="WH_DNA-bd_sf"/>
</dbReference>
<dbReference type="PROSITE" id="PS50995">
    <property type="entry name" value="HTH_MARR_2"/>
    <property type="match status" value="1"/>
</dbReference>
<dbReference type="InterPro" id="IPR036388">
    <property type="entry name" value="WH-like_DNA-bd_sf"/>
</dbReference>
<dbReference type="PRINTS" id="PR00598">
    <property type="entry name" value="HTHMARR"/>
</dbReference>
<feature type="compositionally biased region" description="Basic residues" evidence="4">
    <location>
        <begin position="159"/>
        <end position="169"/>
    </location>
</feature>
<dbReference type="RefSeq" id="WP_142811748.1">
    <property type="nucleotide sequence ID" value="NZ_CP036282.1"/>
</dbReference>
<dbReference type="Pfam" id="PF12802">
    <property type="entry name" value="MarR_2"/>
    <property type="match status" value="1"/>
</dbReference>
<dbReference type="Gene3D" id="1.10.10.10">
    <property type="entry name" value="Winged helix-like DNA-binding domain superfamily/Winged helix DNA-binding domain"/>
    <property type="match status" value="1"/>
</dbReference>
<keyword evidence="7" id="KW-1185">Reference proteome</keyword>
<dbReference type="KEGG" id="rhg:EXZ61_10960"/>
<evidence type="ECO:0000256" key="4">
    <source>
        <dbReference type="SAM" id="MobiDB-lite"/>
    </source>
</evidence>
<evidence type="ECO:0000313" key="7">
    <source>
        <dbReference type="Proteomes" id="UP000317365"/>
    </source>
</evidence>
<evidence type="ECO:0000256" key="3">
    <source>
        <dbReference type="ARBA" id="ARBA00023163"/>
    </source>
</evidence>
<reference evidence="7" key="2">
    <citation type="journal article" date="2020" name="Int. J. Syst. Evol. Microbiol.">
        <title>Genomic insights into a novel species Rhodoferax aquaticus sp. nov., isolated from freshwater.</title>
        <authorList>
            <person name="Li T."/>
            <person name="Zhuo Y."/>
            <person name="Jin C.Z."/>
            <person name="Wu X."/>
            <person name="Ko S.R."/>
            <person name="Jin F.J."/>
            <person name="Ahn C.Y."/>
            <person name="Oh H.M."/>
            <person name="Lee H.G."/>
            <person name="Jin L."/>
        </authorList>
    </citation>
    <scope>NUCLEOTIDE SEQUENCE [LARGE SCALE GENOMIC DNA]</scope>
    <source>
        <strain evidence="7">Gr-4</strain>
    </source>
</reference>
<name>A0A515EPQ2_9BURK</name>
<dbReference type="InterPro" id="IPR000835">
    <property type="entry name" value="HTH_MarR-typ"/>
</dbReference>
<keyword evidence="2" id="KW-0238">DNA-binding</keyword>
<dbReference type="AlphaFoldDB" id="A0A515EPQ2"/>
<dbReference type="Proteomes" id="UP000317365">
    <property type="component" value="Chromosome"/>
</dbReference>
<feature type="region of interest" description="Disordered" evidence="4">
    <location>
        <begin position="151"/>
        <end position="183"/>
    </location>
</feature>
<gene>
    <name evidence="6" type="ORF">EXZ61_10960</name>
</gene>
<evidence type="ECO:0000313" key="6">
    <source>
        <dbReference type="EMBL" id="QDL54643.1"/>
    </source>
</evidence>
<dbReference type="GO" id="GO:0003700">
    <property type="term" value="F:DNA-binding transcription factor activity"/>
    <property type="evidence" value="ECO:0007669"/>
    <property type="project" value="InterPro"/>
</dbReference>
<dbReference type="PANTHER" id="PTHR42756:SF1">
    <property type="entry name" value="TRANSCRIPTIONAL REPRESSOR OF EMRAB OPERON"/>
    <property type="match status" value="1"/>
</dbReference>
<evidence type="ECO:0000259" key="5">
    <source>
        <dbReference type="PROSITE" id="PS50995"/>
    </source>
</evidence>
<accession>A0A515EPQ2</accession>